<dbReference type="GO" id="GO:0030247">
    <property type="term" value="F:polysaccharide binding"/>
    <property type="evidence" value="ECO:0007669"/>
    <property type="project" value="UniProtKB-UniRule"/>
</dbReference>
<name>A0A0P6Y2M7_9CHLR</name>
<dbReference type="PANTHER" id="PTHR43739:SF2">
    <property type="entry name" value="OLIGOXYLOGLUCAN-REDUCING END-SPECIFIC XYLOGLUCANASE-RELATED"/>
    <property type="match status" value="1"/>
</dbReference>
<evidence type="ECO:0000256" key="1">
    <source>
        <dbReference type="ARBA" id="ARBA00022729"/>
    </source>
</evidence>
<dbReference type="Pfam" id="PF00553">
    <property type="entry name" value="CBM_2"/>
    <property type="match status" value="1"/>
</dbReference>
<feature type="region of interest" description="Disordered" evidence="8">
    <location>
        <begin position="755"/>
        <end position="799"/>
    </location>
</feature>
<dbReference type="FunFam" id="2.130.10.10:FF:000545">
    <property type="entry name" value="Xyloglucanase Xgh74A"/>
    <property type="match status" value="1"/>
</dbReference>
<dbReference type="Gene3D" id="2.130.10.10">
    <property type="entry name" value="YVTN repeat-like/Quinoprotein amine dehydrogenase"/>
    <property type="match status" value="2"/>
</dbReference>
<evidence type="ECO:0000256" key="3">
    <source>
        <dbReference type="ARBA" id="ARBA00023001"/>
    </source>
</evidence>
<evidence type="ECO:0000256" key="6">
    <source>
        <dbReference type="ARBA" id="ARBA00023326"/>
    </source>
</evidence>
<evidence type="ECO:0000259" key="10">
    <source>
        <dbReference type="PROSITE" id="PS51173"/>
    </source>
</evidence>
<dbReference type="SUPFAM" id="SSF49384">
    <property type="entry name" value="Carbohydrate-binding domain"/>
    <property type="match status" value="1"/>
</dbReference>
<dbReference type="GO" id="GO:0010411">
    <property type="term" value="P:xyloglucan metabolic process"/>
    <property type="evidence" value="ECO:0007669"/>
    <property type="project" value="TreeGrafter"/>
</dbReference>
<dbReference type="OrthoDB" id="9801859at2"/>
<accession>A0A0P6Y2M7</accession>
<keyword evidence="4" id="KW-0119">Carbohydrate metabolism</keyword>
<evidence type="ECO:0000256" key="4">
    <source>
        <dbReference type="ARBA" id="ARBA00023277"/>
    </source>
</evidence>
<evidence type="ECO:0000313" key="11">
    <source>
        <dbReference type="EMBL" id="KPL90108.1"/>
    </source>
</evidence>
<feature type="signal peptide" evidence="9">
    <location>
        <begin position="1"/>
        <end position="22"/>
    </location>
</feature>
<proteinExistence type="inferred from homology"/>
<evidence type="ECO:0000256" key="8">
    <source>
        <dbReference type="SAM" id="MobiDB-lite"/>
    </source>
</evidence>
<dbReference type="EMBL" id="LGKP01000013">
    <property type="protein sequence ID" value="KPL90108.1"/>
    <property type="molecule type" value="Genomic_DNA"/>
</dbReference>
<keyword evidence="2" id="KW-0378">Hydrolase</keyword>
<comment type="caution">
    <text evidence="11">The sequence shown here is derived from an EMBL/GenBank/DDBJ whole genome shotgun (WGS) entry which is preliminary data.</text>
</comment>
<dbReference type="InterPro" id="IPR012291">
    <property type="entry name" value="CBM2_carb-bd_dom_sf"/>
</dbReference>
<gene>
    <name evidence="11" type="ORF">SE18_07790</name>
</gene>
<keyword evidence="12" id="KW-1185">Reference proteome</keyword>
<dbReference type="SMART" id="SM00637">
    <property type="entry name" value="CBD_II"/>
    <property type="match status" value="1"/>
</dbReference>
<dbReference type="InterPro" id="IPR052025">
    <property type="entry name" value="Xyloglucanase_GH74"/>
</dbReference>
<feature type="domain" description="CBM2" evidence="10">
    <location>
        <begin position="836"/>
        <end position="946"/>
    </location>
</feature>
<dbReference type="InterPro" id="IPR015943">
    <property type="entry name" value="WD40/YVTN_repeat-like_dom_sf"/>
</dbReference>
<evidence type="ECO:0000256" key="7">
    <source>
        <dbReference type="ARBA" id="ARBA00037986"/>
    </source>
</evidence>
<dbReference type="CDD" id="cd15482">
    <property type="entry name" value="Sialidase_non-viral"/>
    <property type="match status" value="1"/>
</dbReference>
<dbReference type="PATRIC" id="fig|70996.4.peg.786"/>
<evidence type="ECO:0000256" key="2">
    <source>
        <dbReference type="ARBA" id="ARBA00022801"/>
    </source>
</evidence>
<feature type="region of interest" description="Disordered" evidence="8">
    <location>
        <begin position="818"/>
        <end position="838"/>
    </location>
</feature>
<dbReference type="PANTHER" id="PTHR43739">
    <property type="entry name" value="XYLOGLUCANASE (EUROFUNG)"/>
    <property type="match status" value="1"/>
</dbReference>
<dbReference type="FunFam" id="2.130.10.10:FF:000534">
    <property type="entry name" value="Xyloglucanase Xgh74A"/>
    <property type="match status" value="1"/>
</dbReference>
<feature type="chain" id="PRO_5006133327" evidence="9">
    <location>
        <begin position="23"/>
        <end position="947"/>
    </location>
</feature>
<comment type="similarity">
    <text evidence="7">Belongs to the glycosyl hydrolase 74 family.</text>
</comment>
<keyword evidence="3" id="KW-0136">Cellulose degradation</keyword>
<organism evidence="11 12">
    <name type="scientific">Herpetosiphon geysericola</name>
    <dbReference type="NCBI Taxonomy" id="70996"/>
    <lineage>
        <taxon>Bacteria</taxon>
        <taxon>Bacillati</taxon>
        <taxon>Chloroflexota</taxon>
        <taxon>Chloroflexia</taxon>
        <taxon>Herpetosiphonales</taxon>
        <taxon>Herpetosiphonaceae</taxon>
        <taxon>Herpetosiphon</taxon>
    </lineage>
</organism>
<dbReference type="InterPro" id="IPR001919">
    <property type="entry name" value="CBD2"/>
</dbReference>
<keyword evidence="6" id="KW-0624">Polysaccharide degradation</keyword>
<evidence type="ECO:0000256" key="9">
    <source>
        <dbReference type="SAM" id="SignalP"/>
    </source>
</evidence>
<dbReference type="GO" id="GO:0004553">
    <property type="term" value="F:hydrolase activity, hydrolyzing O-glycosyl compounds"/>
    <property type="evidence" value="ECO:0007669"/>
    <property type="project" value="InterPro"/>
</dbReference>
<evidence type="ECO:0000256" key="5">
    <source>
        <dbReference type="ARBA" id="ARBA00023295"/>
    </source>
</evidence>
<evidence type="ECO:0000313" key="12">
    <source>
        <dbReference type="Proteomes" id="UP000050277"/>
    </source>
</evidence>
<dbReference type="PROSITE" id="PS51173">
    <property type="entry name" value="CBM2"/>
    <property type="match status" value="1"/>
</dbReference>
<dbReference type="InterPro" id="IPR008965">
    <property type="entry name" value="CBM2/CBM3_carb-bd_dom_sf"/>
</dbReference>
<dbReference type="GO" id="GO:0030245">
    <property type="term" value="P:cellulose catabolic process"/>
    <property type="evidence" value="ECO:0007669"/>
    <property type="project" value="UniProtKB-KW"/>
</dbReference>
<dbReference type="SUPFAM" id="SSF110296">
    <property type="entry name" value="Oligoxyloglucan reducing end-specific cellobiohydrolase"/>
    <property type="match status" value="2"/>
</dbReference>
<reference evidence="11 12" key="1">
    <citation type="submission" date="2015-07" db="EMBL/GenBank/DDBJ databases">
        <title>Whole genome sequence of Herpetosiphon geysericola DSM 7119.</title>
        <authorList>
            <person name="Hemp J."/>
            <person name="Ward L.M."/>
            <person name="Pace L.A."/>
            <person name="Fischer W.W."/>
        </authorList>
    </citation>
    <scope>NUCLEOTIDE SEQUENCE [LARGE SCALE GENOMIC DNA]</scope>
    <source>
        <strain evidence="11 12">DSM 7119</strain>
    </source>
</reference>
<dbReference type="AlphaFoldDB" id="A0A0P6Y2M7"/>
<dbReference type="STRING" id="70996.SE18_07790"/>
<dbReference type="Proteomes" id="UP000050277">
    <property type="component" value="Unassembled WGS sequence"/>
</dbReference>
<sequence>MRMLKMAAAVVVLFAGVIQAMVAVPQSRAASSQPYTWANAEIVGGGFVPGIVYNQSERNLVYARTDIGGAYRWNPTTKRWIPLTDWINATDWNWTGIESLATDPVEPNRLYLAAGTYTNDWTSANGAILRSNDKGNTWSRTDLPFKLGGNMPGRSMGERLAIDPNKNSVLYLGTRGQGLWRSTDYGVTWAKVTSFSAVGNYTDPYFGDRTGVVWVTFDPRSGSNGSASQVIYAGVVDTTTSIYRSTDGGATWAALAGQPTAGYFPHHATLASNGMLYITYSDTPGPYDGGKGDVWKYNTANQTWTNISPIPSSSADDYFGYGGLAVDAQNPNTLVVSSLNSWWPDALLYRSTDGGATWSGIWSWGNYPERIFRYTQTISTAPWLDFGGTANAPEVAPKLGWMIGDIEIDPFDSNTLLYGTGATIYGTSNLTAWDTGGTVDLDVRAHGLEETAVLDLISPPSGANLVSSLGDIAGFYHTSLNVAPSWSNGLQLGTSTGIDFAEKMPTTMARVGYVSEGSTTKKLACSWDGGKNWSHASSEPTGAVGGGKVAVAADGANLIWSGTSAPVSVASGCGNSWTASAGIPSGAVVVADRVNAKTFYGIAAGSFYRSTDGGLNFSLVASNLPAETTKIKAVPGIEGDVWLAGRNDGLYHSTNGGTSFSKIAGVQVANVVGFGKAAPGQSYQAIYITGTIDGAEGFFRSDDGGTTWVRINDDQHQYGSTNETITGDPRIYGRVYIGTNGRGVIYGDIAGSTPTTTPAPATATATSVPATATSAPATATATRVPATGTPTFVPATNTPTATRVPATATATRVPATTTPTALSLTPTPTSVPTATSTPSAGGCRINYAVNQWNTGFTGNLTITKLGAPISGGWTLTWNFANGQTISSSWNTVLTQTGTAVTAKHSADWNATIATNGTQSFGFIASHNGSNAVPTNFVLNGVACSVAP</sequence>
<keyword evidence="1 9" id="KW-0732">Signal</keyword>
<dbReference type="Gene3D" id="2.60.40.290">
    <property type="match status" value="1"/>
</dbReference>
<protein>
    <submittedName>
        <fullName evidence="11">Xyloglucanase</fullName>
    </submittedName>
</protein>
<keyword evidence="5" id="KW-0326">Glycosidase</keyword>